<reference evidence="1" key="1">
    <citation type="submission" date="2019-03" db="EMBL/GenBank/DDBJ databases">
        <title>WGS assembly of Setaria viridis.</title>
        <authorList>
            <person name="Huang P."/>
            <person name="Jenkins J."/>
            <person name="Grimwood J."/>
            <person name="Barry K."/>
            <person name="Healey A."/>
            <person name="Mamidi S."/>
            <person name="Sreedasyam A."/>
            <person name="Shu S."/>
            <person name="Feldman M."/>
            <person name="Wu J."/>
            <person name="Yu Y."/>
            <person name="Chen C."/>
            <person name="Johnson J."/>
            <person name="Rokhsar D."/>
            <person name="Baxter I."/>
            <person name="Schmutz J."/>
            <person name="Brutnell T."/>
            <person name="Kellogg E."/>
        </authorList>
    </citation>
    <scope>NUCLEOTIDE SEQUENCE [LARGE SCALE GENOMIC DNA]</scope>
</reference>
<accession>A0A4U6W346</accession>
<evidence type="ECO:0000313" key="2">
    <source>
        <dbReference type="Proteomes" id="UP000298652"/>
    </source>
</evidence>
<organism evidence="1 2">
    <name type="scientific">Setaria viridis</name>
    <name type="common">Green bristlegrass</name>
    <name type="synonym">Setaria italica subsp. viridis</name>
    <dbReference type="NCBI Taxonomy" id="4556"/>
    <lineage>
        <taxon>Eukaryota</taxon>
        <taxon>Viridiplantae</taxon>
        <taxon>Streptophyta</taxon>
        <taxon>Embryophyta</taxon>
        <taxon>Tracheophyta</taxon>
        <taxon>Spermatophyta</taxon>
        <taxon>Magnoliopsida</taxon>
        <taxon>Liliopsida</taxon>
        <taxon>Poales</taxon>
        <taxon>Poaceae</taxon>
        <taxon>PACMAD clade</taxon>
        <taxon>Panicoideae</taxon>
        <taxon>Panicodae</taxon>
        <taxon>Paniceae</taxon>
        <taxon>Cenchrinae</taxon>
        <taxon>Setaria</taxon>
    </lineage>
</organism>
<keyword evidence="2" id="KW-1185">Reference proteome</keyword>
<gene>
    <name evidence="1" type="ORF">SEVIR_2G342232v2</name>
</gene>
<proteinExistence type="predicted"/>
<dbReference type="Gramene" id="TKW34999">
    <property type="protein sequence ID" value="TKW34999"/>
    <property type="gene ID" value="SEVIR_2G342232v2"/>
</dbReference>
<dbReference type="AlphaFoldDB" id="A0A4U6W346"/>
<dbReference type="EMBL" id="CM016553">
    <property type="protein sequence ID" value="TKW34999.1"/>
    <property type="molecule type" value="Genomic_DNA"/>
</dbReference>
<protein>
    <submittedName>
        <fullName evidence="1">Uncharacterized protein</fullName>
    </submittedName>
</protein>
<sequence>MHEQGCPARGHWTSLSASQAAFGWLWPMARSRELSWKRRGFFPSKTSNKCC</sequence>
<name>A0A4U6W346_SETVI</name>
<dbReference type="Proteomes" id="UP000298652">
    <property type="component" value="Chromosome 2"/>
</dbReference>
<evidence type="ECO:0000313" key="1">
    <source>
        <dbReference type="EMBL" id="TKW34999.1"/>
    </source>
</evidence>